<organism evidence="1">
    <name type="scientific">Cacopsylla melanoneura</name>
    <dbReference type="NCBI Taxonomy" id="428564"/>
    <lineage>
        <taxon>Eukaryota</taxon>
        <taxon>Metazoa</taxon>
        <taxon>Ecdysozoa</taxon>
        <taxon>Arthropoda</taxon>
        <taxon>Hexapoda</taxon>
        <taxon>Insecta</taxon>
        <taxon>Pterygota</taxon>
        <taxon>Neoptera</taxon>
        <taxon>Paraneoptera</taxon>
        <taxon>Hemiptera</taxon>
        <taxon>Sternorrhyncha</taxon>
        <taxon>Psylloidea</taxon>
        <taxon>Psyllidae</taxon>
        <taxon>Psyllinae</taxon>
        <taxon>Cacopsylla</taxon>
    </lineage>
</organism>
<name>A0A8D9B576_9HEMI</name>
<accession>A0A8D9B576</accession>
<reference evidence="1" key="1">
    <citation type="submission" date="2021-05" db="EMBL/GenBank/DDBJ databases">
        <authorList>
            <person name="Alioto T."/>
            <person name="Alioto T."/>
            <person name="Gomez Garrido J."/>
        </authorList>
    </citation>
    <scope>NUCLEOTIDE SEQUENCE</scope>
</reference>
<evidence type="ECO:0000313" key="1">
    <source>
        <dbReference type="EMBL" id="CAG6776912.1"/>
    </source>
</evidence>
<dbReference type="EMBL" id="HBUF01603576">
    <property type="protein sequence ID" value="CAG6776899.1"/>
    <property type="molecule type" value="Transcribed_RNA"/>
</dbReference>
<protein>
    <submittedName>
        <fullName evidence="1">Uncharacterized protein</fullName>
    </submittedName>
</protein>
<dbReference type="EMBL" id="HBUF01603577">
    <property type="protein sequence ID" value="CAG6776912.1"/>
    <property type="molecule type" value="Transcribed_RNA"/>
</dbReference>
<sequence length="112" mass="13264">MGFLIPLTLFVEVIKTRFIYTCFYIVSPRKFQHLHHVCCMYVVWTILCAAEHKTILQIDSHISKLHYLFVLKSNKFKNRYIQIQSTSNYSVYVHFAGTTNKTYTNTSFINFP</sequence>
<dbReference type="AlphaFoldDB" id="A0A8D9B576"/>
<proteinExistence type="predicted"/>